<proteinExistence type="predicted"/>
<dbReference type="PANTHER" id="PTHR44591:SF23">
    <property type="entry name" value="CHEY SUBFAMILY"/>
    <property type="match status" value="1"/>
</dbReference>
<dbReference type="GO" id="GO:0006355">
    <property type="term" value="P:regulation of DNA-templated transcription"/>
    <property type="evidence" value="ECO:0007669"/>
    <property type="project" value="InterPro"/>
</dbReference>
<gene>
    <name evidence="5" type="ORF">AZ34_14855</name>
</gene>
<dbReference type="STRING" id="1458275.AZ34_14855"/>
<evidence type="ECO:0000259" key="4">
    <source>
        <dbReference type="PROSITE" id="PS51054"/>
    </source>
</evidence>
<evidence type="ECO:0000259" key="3">
    <source>
        <dbReference type="PROSITE" id="PS50110"/>
    </source>
</evidence>
<dbReference type="PANTHER" id="PTHR44591">
    <property type="entry name" value="STRESS RESPONSE REGULATOR PROTEIN 1"/>
    <property type="match status" value="1"/>
</dbReference>
<evidence type="ECO:0000256" key="2">
    <source>
        <dbReference type="PROSITE-ProRule" id="PRU00169"/>
    </source>
</evidence>
<reference evidence="5 6" key="1">
    <citation type="submission" date="2014-02" db="EMBL/GenBank/DDBJ databases">
        <title>Draft Genome of Hylemonella gracilis isolated from the Niagara River.</title>
        <authorList>
            <person name="Pawlowski D.R."/>
            <person name="Koudelka G.B."/>
        </authorList>
    </citation>
    <scope>NUCLEOTIDE SEQUENCE [LARGE SCALE GENOMIC DNA]</scope>
    <source>
        <strain evidence="5 6">Niagara R</strain>
    </source>
</reference>
<dbReference type="InterPro" id="IPR003650">
    <property type="entry name" value="Orange_dom"/>
</dbReference>
<evidence type="ECO:0000313" key="6">
    <source>
        <dbReference type="Proteomes" id="UP000023268"/>
    </source>
</evidence>
<dbReference type="Proteomes" id="UP000023268">
    <property type="component" value="Unassembled WGS sequence"/>
</dbReference>
<keyword evidence="1 2" id="KW-0597">Phosphoprotein</keyword>
<accession>A0A016XMA0</accession>
<feature type="domain" description="Orange" evidence="4">
    <location>
        <begin position="1"/>
        <end position="23"/>
    </location>
</feature>
<dbReference type="InterPro" id="IPR001789">
    <property type="entry name" value="Sig_transdc_resp-reg_receiver"/>
</dbReference>
<name>A0A016XMA0_9BURK</name>
<dbReference type="PROSITE" id="PS51054">
    <property type="entry name" value="ORANGE"/>
    <property type="match status" value="1"/>
</dbReference>
<protein>
    <recommendedName>
        <fullName evidence="7">Response regulator</fullName>
    </recommendedName>
</protein>
<evidence type="ECO:0000313" key="5">
    <source>
        <dbReference type="EMBL" id="EYC52956.1"/>
    </source>
</evidence>
<dbReference type="AlphaFoldDB" id="A0A016XMA0"/>
<dbReference type="GO" id="GO:0003677">
    <property type="term" value="F:DNA binding"/>
    <property type="evidence" value="ECO:0007669"/>
    <property type="project" value="InterPro"/>
</dbReference>
<dbReference type="InterPro" id="IPR011006">
    <property type="entry name" value="CheY-like_superfamily"/>
</dbReference>
<feature type="modified residue" description="4-aspartylphosphate" evidence="2">
    <location>
        <position position="31"/>
    </location>
</feature>
<evidence type="ECO:0008006" key="7">
    <source>
        <dbReference type="Google" id="ProtNLM"/>
    </source>
</evidence>
<dbReference type="InterPro" id="IPR050595">
    <property type="entry name" value="Bact_response_regulator"/>
</dbReference>
<feature type="domain" description="Response regulatory" evidence="3">
    <location>
        <begin position="1"/>
        <end position="96"/>
    </location>
</feature>
<dbReference type="Gene3D" id="3.40.50.2300">
    <property type="match status" value="1"/>
</dbReference>
<dbReference type="EMBL" id="JEMG01000001">
    <property type="protein sequence ID" value="EYC52956.1"/>
    <property type="molecule type" value="Genomic_DNA"/>
</dbReference>
<sequence length="99" mass="11234">MPGVSQVIATAEGLHALRLLKHMQPAMLLLDLDLPNGKPLQLIPQFKREFRGLKVMALTSKATDDKRQRYLRAGADWFFDKSTDSEPLLMQLRQLSDSN</sequence>
<dbReference type="Pfam" id="PF00072">
    <property type="entry name" value="Response_reg"/>
    <property type="match status" value="1"/>
</dbReference>
<organism evidence="5 6">
    <name type="scientific">Hylemonella gracilis str. Niagara R</name>
    <dbReference type="NCBI Taxonomy" id="1458275"/>
    <lineage>
        <taxon>Bacteria</taxon>
        <taxon>Pseudomonadati</taxon>
        <taxon>Pseudomonadota</taxon>
        <taxon>Betaproteobacteria</taxon>
        <taxon>Burkholderiales</taxon>
        <taxon>Comamonadaceae</taxon>
        <taxon>Hylemonella</taxon>
    </lineage>
</organism>
<comment type="caution">
    <text evidence="5">The sequence shown here is derived from an EMBL/GenBank/DDBJ whole genome shotgun (WGS) entry which is preliminary data.</text>
</comment>
<evidence type="ECO:0000256" key="1">
    <source>
        <dbReference type="ARBA" id="ARBA00022553"/>
    </source>
</evidence>
<dbReference type="SUPFAM" id="SSF52172">
    <property type="entry name" value="CheY-like"/>
    <property type="match status" value="1"/>
</dbReference>
<dbReference type="GO" id="GO:0000160">
    <property type="term" value="P:phosphorelay signal transduction system"/>
    <property type="evidence" value="ECO:0007669"/>
    <property type="project" value="InterPro"/>
</dbReference>
<dbReference type="PROSITE" id="PS50110">
    <property type="entry name" value="RESPONSE_REGULATORY"/>
    <property type="match status" value="1"/>
</dbReference>